<evidence type="ECO:0000313" key="2">
    <source>
        <dbReference type="EMBL" id="MDK3074346.1"/>
    </source>
</evidence>
<organism evidence="2 3">
    <name type="scientific">Sedimentitalea xiamensis</name>
    <dbReference type="NCBI Taxonomy" id="3050037"/>
    <lineage>
        <taxon>Bacteria</taxon>
        <taxon>Pseudomonadati</taxon>
        <taxon>Pseudomonadota</taxon>
        <taxon>Alphaproteobacteria</taxon>
        <taxon>Rhodobacterales</taxon>
        <taxon>Paracoccaceae</taxon>
        <taxon>Sedimentitalea</taxon>
    </lineage>
</organism>
<comment type="caution">
    <text evidence="2">The sequence shown here is derived from an EMBL/GenBank/DDBJ whole genome shotgun (WGS) entry which is preliminary data.</text>
</comment>
<evidence type="ECO:0000259" key="1">
    <source>
        <dbReference type="Pfam" id="PF13468"/>
    </source>
</evidence>
<dbReference type="Gene3D" id="3.10.180.10">
    <property type="entry name" value="2,3-Dihydroxybiphenyl 1,2-Dioxygenase, domain 1"/>
    <property type="match status" value="1"/>
</dbReference>
<proteinExistence type="predicted"/>
<keyword evidence="3" id="KW-1185">Reference proteome</keyword>
<dbReference type="InterPro" id="IPR025870">
    <property type="entry name" value="Glyoxalase-like_dom"/>
</dbReference>
<name>A0ABT7FGU1_9RHOB</name>
<dbReference type="Proteomes" id="UP001227126">
    <property type="component" value="Unassembled WGS sequence"/>
</dbReference>
<gene>
    <name evidence="2" type="ORF">QO034_14665</name>
</gene>
<evidence type="ECO:0000313" key="3">
    <source>
        <dbReference type="Proteomes" id="UP001227126"/>
    </source>
</evidence>
<feature type="domain" description="Glyoxalase-like" evidence="1">
    <location>
        <begin position="54"/>
        <end position="243"/>
    </location>
</feature>
<dbReference type="SUPFAM" id="SSF54593">
    <property type="entry name" value="Glyoxalase/Bleomycin resistance protein/Dihydroxybiphenyl dioxygenase"/>
    <property type="match status" value="1"/>
</dbReference>
<sequence>MSALQEQRDNCIQHNIQTRVHCNGFSRAPLWKATKVRNSFMKNANLPDAEEVFLDHSGHFVANAEAAQAALANMGFTVTPLSKQVQPDPETGEARLTGTGNICIMLPEGYLEFLIHTADTTIGLEFKAALERRAGLHLAAFGVADTESLHARLAKAGFDMRPLVHFSRDIETEAARETAAFTVARLAAGVMPEGRVQFLTHHNPSALWQTRWTTHDNGAQSLRAMVLSAPDPEEAASRYARLFDRPAQRHGAALRITLDRGALEILPEETAAAIVGTHVELGRSCFVGLRIGMADTATLAGLSGARWIDGSLALPFDPALGAGVWLFDPV</sequence>
<reference evidence="2 3" key="1">
    <citation type="submission" date="2023-05" db="EMBL/GenBank/DDBJ databases">
        <title>Sedimentitalea sp. nov. JM2-8.</title>
        <authorList>
            <person name="Huang J."/>
        </authorList>
    </citation>
    <scope>NUCLEOTIDE SEQUENCE [LARGE SCALE GENOMIC DNA]</scope>
    <source>
        <strain evidence="2 3">JM2-8</strain>
    </source>
</reference>
<dbReference type="EMBL" id="JASNJE010000018">
    <property type="protein sequence ID" value="MDK3074346.1"/>
    <property type="molecule type" value="Genomic_DNA"/>
</dbReference>
<protein>
    <submittedName>
        <fullName evidence="2">VOC family protein</fullName>
    </submittedName>
</protein>
<accession>A0ABT7FGU1</accession>
<dbReference type="InterPro" id="IPR029068">
    <property type="entry name" value="Glyas_Bleomycin-R_OHBP_Dase"/>
</dbReference>
<dbReference type="RefSeq" id="WP_284486277.1">
    <property type="nucleotide sequence ID" value="NZ_JASNJE010000018.1"/>
</dbReference>
<dbReference type="Pfam" id="PF13468">
    <property type="entry name" value="Glyoxalase_3"/>
    <property type="match status" value="1"/>
</dbReference>